<dbReference type="InterPro" id="IPR024051">
    <property type="entry name" value="AICAR_Tfase_dup_dom_sf"/>
</dbReference>
<keyword evidence="3" id="KW-1185">Reference proteome</keyword>
<accession>A0A1C7LY11</accession>
<evidence type="ECO:0000313" key="2">
    <source>
        <dbReference type="EMBL" id="OBZ69368.1"/>
    </source>
</evidence>
<evidence type="ECO:0000313" key="3">
    <source>
        <dbReference type="Proteomes" id="UP000092993"/>
    </source>
</evidence>
<evidence type="ECO:0000256" key="1">
    <source>
        <dbReference type="SAM" id="MobiDB-lite"/>
    </source>
</evidence>
<feature type="compositionally biased region" description="Low complexity" evidence="1">
    <location>
        <begin position="54"/>
        <end position="74"/>
    </location>
</feature>
<gene>
    <name evidence="2" type="ORF">A0H81_10599</name>
</gene>
<dbReference type="Gene3D" id="3.40.140.20">
    <property type="match status" value="1"/>
</dbReference>
<name>A0A1C7LY11_GRIFR</name>
<reference evidence="2 3" key="1">
    <citation type="submission" date="2016-03" db="EMBL/GenBank/DDBJ databases">
        <title>Whole genome sequencing of Grifola frondosa 9006-11.</title>
        <authorList>
            <person name="Min B."/>
            <person name="Park H."/>
            <person name="Kim J.-G."/>
            <person name="Cho H."/>
            <person name="Oh Y.-L."/>
            <person name="Kong W.-S."/>
            <person name="Choi I.-G."/>
        </authorList>
    </citation>
    <scope>NUCLEOTIDE SEQUENCE [LARGE SCALE GENOMIC DNA]</scope>
    <source>
        <strain evidence="2 3">9006-11</strain>
    </source>
</reference>
<sequence length="282" mass="30653">MSGICSLPHRSAVLTTAWRRYHFYKLLPPTHQRVPFAVPPWWLLARTRLISTCSPSRPSPSSSATSTPSSSPLPNQVAPGLADAVEIDVASGRCKESCSCSHSVVYAYRDATMMGIGAGEQSHMHRTWLAGTKARPVARARILDHGAVLRIAHLGGCMEVLIRSDIWCTDGMWQNMSGFSSYVVRLVQKCARSPFPFLRSRHSRDDIPTPTITQISPNYLAGLPSSFGSPYISTPSPSRNTFDATYSTLSPSTTRPLSSAGTLLKLVVSTITTSECPTSRAT</sequence>
<proteinExistence type="predicted"/>
<protein>
    <submittedName>
        <fullName evidence="2">Uncharacterized protein</fullName>
    </submittedName>
</protein>
<dbReference type="AlphaFoldDB" id="A0A1C7LY11"/>
<comment type="caution">
    <text evidence="2">The sequence shown here is derived from an EMBL/GenBank/DDBJ whole genome shotgun (WGS) entry which is preliminary data.</text>
</comment>
<feature type="region of interest" description="Disordered" evidence="1">
    <location>
        <begin position="54"/>
        <end position="77"/>
    </location>
</feature>
<dbReference type="OrthoDB" id="6017153at2759"/>
<dbReference type="EMBL" id="LUGG01000017">
    <property type="protein sequence ID" value="OBZ69368.1"/>
    <property type="molecule type" value="Genomic_DNA"/>
</dbReference>
<organism evidence="2 3">
    <name type="scientific">Grifola frondosa</name>
    <name type="common">Maitake</name>
    <name type="synonym">Polyporus frondosus</name>
    <dbReference type="NCBI Taxonomy" id="5627"/>
    <lineage>
        <taxon>Eukaryota</taxon>
        <taxon>Fungi</taxon>
        <taxon>Dikarya</taxon>
        <taxon>Basidiomycota</taxon>
        <taxon>Agaricomycotina</taxon>
        <taxon>Agaricomycetes</taxon>
        <taxon>Polyporales</taxon>
        <taxon>Grifolaceae</taxon>
        <taxon>Grifola</taxon>
    </lineage>
</organism>
<dbReference type="Proteomes" id="UP000092993">
    <property type="component" value="Unassembled WGS sequence"/>
</dbReference>